<name>A0A1C2EEW9_9PSED</name>
<reference evidence="2 3" key="1">
    <citation type="submission" date="2016-08" db="EMBL/GenBank/DDBJ databases">
        <title>Whole genome sequence of Pseudomonas graminis strain UASWS1507, a potential biological control agent for agriculture.</title>
        <authorList>
            <person name="Crovadore J."/>
            <person name="Calmin G."/>
            <person name="Chablais R."/>
            <person name="Cochard B."/>
            <person name="Lefort F."/>
        </authorList>
    </citation>
    <scope>NUCLEOTIDE SEQUENCE [LARGE SCALE GENOMIC DNA]</scope>
    <source>
        <strain evidence="2 3">UASWS1507</strain>
    </source>
</reference>
<proteinExistence type="predicted"/>
<dbReference type="Gene3D" id="3.40.50.12230">
    <property type="match status" value="1"/>
</dbReference>
<dbReference type="Pfam" id="PF00551">
    <property type="entry name" value="Formyl_trans_N"/>
    <property type="match status" value="1"/>
</dbReference>
<protein>
    <recommendedName>
        <fullName evidence="1">Formyl transferase N-terminal domain-containing protein</fullName>
    </recommendedName>
</protein>
<accession>A0A1C2EEW9</accession>
<feature type="domain" description="Formyl transferase N-terminal" evidence="1">
    <location>
        <begin position="54"/>
        <end position="157"/>
    </location>
</feature>
<dbReference type="InterPro" id="IPR036477">
    <property type="entry name" value="Formyl_transf_N_sf"/>
</dbReference>
<comment type="caution">
    <text evidence="2">The sequence shown here is derived from an EMBL/GenBank/DDBJ whole genome shotgun (WGS) entry which is preliminary data.</text>
</comment>
<evidence type="ECO:0000313" key="3">
    <source>
        <dbReference type="Proteomes" id="UP000095143"/>
    </source>
</evidence>
<dbReference type="OrthoDB" id="9802815at2"/>
<organism evidence="2 3">
    <name type="scientific">Pseudomonas graminis</name>
    <dbReference type="NCBI Taxonomy" id="158627"/>
    <lineage>
        <taxon>Bacteria</taxon>
        <taxon>Pseudomonadati</taxon>
        <taxon>Pseudomonadota</taxon>
        <taxon>Gammaproteobacteria</taxon>
        <taxon>Pseudomonadales</taxon>
        <taxon>Pseudomonadaceae</taxon>
        <taxon>Pseudomonas</taxon>
    </lineage>
</organism>
<dbReference type="Proteomes" id="UP000095143">
    <property type="component" value="Unassembled WGS sequence"/>
</dbReference>
<dbReference type="GO" id="GO:0005829">
    <property type="term" value="C:cytosol"/>
    <property type="evidence" value="ECO:0007669"/>
    <property type="project" value="TreeGrafter"/>
</dbReference>
<dbReference type="SUPFAM" id="SSF53328">
    <property type="entry name" value="Formyltransferase"/>
    <property type="match status" value="1"/>
</dbReference>
<dbReference type="EMBL" id="MDEN01000049">
    <property type="protein sequence ID" value="OCX25519.1"/>
    <property type="molecule type" value="Genomic_DNA"/>
</dbReference>
<evidence type="ECO:0000259" key="1">
    <source>
        <dbReference type="Pfam" id="PF00551"/>
    </source>
</evidence>
<dbReference type="PANTHER" id="PTHR11138:SF5">
    <property type="entry name" value="METHIONYL-TRNA FORMYLTRANSFERASE, MITOCHONDRIAL"/>
    <property type="match status" value="1"/>
</dbReference>
<dbReference type="CDD" id="cd08369">
    <property type="entry name" value="FMT_core"/>
    <property type="match status" value="1"/>
</dbReference>
<sequence>MTCRVAYICGKQGVSVLPALAAICEKKDLMILTSAAAYGEIDVQVYNVCTIISPEHLRQSLENFRPDLVLVMTYLSKLDPSLSELTRFGMVNVHPSLLPKYRGGSPVFYALKNGETQVGVTYHFISEGFDQGAIIRQESIRVSATDCASSVWMKIIKKIIVTLPSVVACRHEWSSLAVEQNELEATTVGFPSLEERSFSSLLTIAENLSLIRACGKSSGARLILEGYEFFVTNAMAPYIQPCGSDSPKNWRIVDNILWFKALDGWLCISDAYINTSRVTSWSFLSDGEKLS</sequence>
<gene>
    <name evidence="2" type="ORF">BBI10_02205</name>
</gene>
<dbReference type="GO" id="GO:0004479">
    <property type="term" value="F:methionyl-tRNA formyltransferase activity"/>
    <property type="evidence" value="ECO:0007669"/>
    <property type="project" value="TreeGrafter"/>
</dbReference>
<evidence type="ECO:0000313" key="2">
    <source>
        <dbReference type="EMBL" id="OCX25519.1"/>
    </source>
</evidence>
<dbReference type="AlphaFoldDB" id="A0A1C2EEW9"/>
<dbReference type="PANTHER" id="PTHR11138">
    <property type="entry name" value="METHIONYL-TRNA FORMYLTRANSFERASE"/>
    <property type="match status" value="1"/>
</dbReference>
<dbReference type="InterPro" id="IPR002376">
    <property type="entry name" value="Formyl_transf_N"/>
</dbReference>